<evidence type="ECO:0000259" key="1">
    <source>
        <dbReference type="Pfam" id="PF12680"/>
    </source>
</evidence>
<dbReference type="AlphaFoldDB" id="A0A0L6CLD3"/>
<proteinExistence type="predicted"/>
<dbReference type="SUPFAM" id="SSF54427">
    <property type="entry name" value="NTF2-like"/>
    <property type="match status" value="1"/>
</dbReference>
<evidence type="ECO:0000313" key="3">
    <source>
        <dbReference type="Proteomes" id="UP000037397"/>
    </source>
</evidence>
<dbReference type="Pfam" id="PF12680">
    <property type="entry name" value="SnoaL_2"/>
    <property type="match status" value="1"/>
</dbReference>
<reference evidence="3" key="1">
    <citation type="submission" date="2015-03" db="EMBL/GenBank/DDBJ databases">
        <title>Luteipulveratus halotolerans sp. nov., a novel actinobacterium (Dermacoccaceae) from Sarawak, Malaysia.</title>
        <authorList>
            <person name="Juboi H."/>
            <person name="Basik A."/>
            <person name="Shamsul S.S."/>
            <person name="Arnold P."/>
            <person name="Schmitt E.K."/>
            <person name="Sanglier J.-J."/>
            <person name="Yeo T."/>
        </authorList>
    </citation>
    <scope>NUCLEOTIDE SEQUENCE [LARGE SCALE GENOMIC DNA]</scope>
    <source>
        <strain evidence="3">C296001</strain>
    </source>
</reference>
<evidence type="ECO:0000313" key="2">
    <source>
        <dbReference type="EMBL" id="KNX38611.1"/>
    </source>
</evidence>
<dbReference type="InterPro" id="IPR032710">
    <property type="entry name" value="NTF2-like_dom_sf"/>
</dbReference>
<comment type="caution">
    <text evidence="2">The sequence shown here is derived from an EMBL/GenBank/DDBJ whole genome shotgun (WGS) entry which is preliminary data.</text>
</comment>
<sequence>MSRPNVLQARQALELWGGWLDMWNKDPAVALDIIDDDYALHIPDMTSTIDPGTVRRPADMKNWVTGFTDKFEGLTYSTLMGPIMEPEQALFGFRWEGRGTWTGATGWPLDRPGEPVLFVGVDIFRVRGDRIAEAWSQGAVTRTL</sequence>
<name>A0A0L6CLD3_9MICO</name>
<dbReference type="Proteomes" id="UP000037397">
    <property type="component" value="Unassembled WGS sequence"/>
</dbReference>
<dbReference type="InterPro" id="IPR037401">
    <property type="entry name" value="SnoaL-like"/>
</dbReference>
<dbReference type="EMBL" id="LAIR01000002">
    <property type="protein sequence ID" value="KNX38611.1"/>
    <property type="molecule type" value="Genomic_DNA"/>
</dbReference>
<keyword evidence="3" id="KW-1185">Reference proteome</keyword>
<protein>
    <recommendedName>
        <fullName evidence="1">SnoaL-like domain-containing protein</fullName>
    </recommendedName>
</protein>
<organism evidence="2 3">
    <name type="scientific">Luteipulveratus halotolerans</name>
    <dbReference type="NCBI Taxonomy" id="1631356"/>
    <lineage>
        <taxon>Bacteria</taxon>
        <taxon>Bacillati</taxon>
        <taxon>Actinomycetota</taxon>
        <taxon>Actinomycetes</taxon>
        <taxon>Micrococcales</taxon>
        <taxon>Dermacoccaceae</taxon>
        <taxon>Luteipulveratus</taxon>
    </lineage>
</organism>
<dbReference type="RefSeq" id="WP_050671096.1">
    <property type="nucleotide sequence ID" value="NZ_LAIR01000002.1"/>
</dbReference>
<accession>A0A0L6CLD3</accession>
<dbReference type="STRING" id="1631356.VV01_18040"/>
<feature type="domain" description="SnoaL-like" evidence="1">
    <location>
        <begin position="19"/>
        <end position="133"/>
    </location>
</feature>
<gene>
    <name evidence="2" type="ORF">VV01_18040</name>
</gene>
<dbReference type="OrthoDB" id="8375282at2"/>
<dbReference type="Gene3D" id="3.10.450.50">
    <property type="match status" value="1"/>
</dbReference>